<keyword evidence="5 6" id="KW-0472">Membrane</keyword>
<dbReference type="EMBL" id="JBHRUG010000009">
    <property type="protein sequence ID" value="MFC3282843.1"/>
    <property type="molecule type" value="Genomic_DNA"/>
</dbReference>
<evidence type="ECO:0000256" key="3">
    <source>
        <dbReference type="ARBA" id="ARBA00022870"/>
    </source>
</evidence>
<reference evidence="8" key="1">
    <citation type="journal article" date="2019" name="Int. J. Syst. Evol. Microbiol.">
        <title>The Global Catalogue of Microorganisms (GCM) 10K type strain sequencing project: providing services to taxonomists for standard genome sequencing and annotation.</title>
        <authorList>
            <consortium name="The Broad Institute Genomics Platform"/>
            <consortium name="The Broad Institute Genome Sequencing Center for Infectious Disease"/>
            <person name="Wu L."/>
            <person name="Ma J."/>
        </authorList>
    </citation>
    <scope>NUCLEOTIDE SEQUENCE [LARGE SCALE GENOMIC DNA]</scope>
    <source>
        <strain evidence="8">CECT 7698</strain>
    </source>
</reference>
<evidence type="ECO:0000256" key="2">
    <source>
        <dbReference type="ARBA" id="ARBA00022692"/>
    </source>
</evidence>
<proteinExistence type="predicted"/>
<feature type="transmembrane region" description="Helical" evidence="6">
    <location>
        <begin position="42"/>
        <end position="67"/>
    </location>
</feature>
<name>A0ABV7LK44_9GAMM</name>
<keyword evidence="2 6" id="KW-0812">Transmembrane</keyword>
<evidence type="ECO:0000256" key="1">
    <source>
        <dbReference type="ARBA" id="ARBA00004551"/>
    </source>
</evidence>
<evidence type="ECO:0000256" key="6">
    <source>
        <dbReference type="SAM" id="Phobius"/>
    </source>
</evidence>
<evidence type="ECO:0000256" key="4">
    <source>
        <dbReference type="ARBA" id="ARBA00022989"/>
    </source>
</evidence>
<comment type="subcellular location">
    <subcellularLocation>
        <location evidence="1">Host membrane</location>
    </subcellularLocation>
</comment>
<gene>
    <name evidence="7" type="ORF">ACFOEV_04380</name>
</gene>
<protein>
    <submittedName>
        <fullName evidence="7">DUF5455 family protein</fullName>
    </submittedName>
</protein>
<keyword evidence="3" id="KW-1043">Host membrane</keyword>
<accession>A0ABV7LK44</accession>
<dbReference type="InterPro" id="IPR035210">
    <property type="entry name" value="DUF5455"/>
</dbReference>
<dbReference type="Pfam" id="PF17537">
    <property type="entry name" value="DUF5455"/>
    <property type="match status" value="1"/>
</dbReference>
<evidence type="ECO:0000313" key="8">
    <source>
        <dbReference type="Proteomes" id="UP001595579"/>
    </source>
</evidence>
<evidence type="ECO:0000256" key="5">
    <source>
        <dbReference type="ARBA" id="ARBA00023136"/>
    </source>
</evidence>
<comment type="caution">
    <text evidence="7">The sequence shown here is derived from an EMBL/GenBank/DDBJ whole genome shotgun (WGS) entry which is preliminary data.</text>
</comment>
<keyword evidence="4 6" id="KW-1133">Transmembrane helix</keyword>
<keyword evidence="8" id="KW-1185">Reference proteome</keyword>
<organism evidence="7 8">
    <name type="scientific">Litchfieldella rifensis</name>
    <dbReference type="NCBI Taxonomy" id="762643"/>
    <lineage>
        <taxon>Bacteria</taxon>
        <taxon>Pseudomonadati</taxon>
        <taxon>Pseudomonadota</taxon>
        <taxon>Gammaproteobacteria</taxon>
        <taxon>Oceanospirillales</taxon>
        <taxon>Halomonadaceae</taxon>
        <taxon>Litchfieldella</taxon>
    </lineage>
</organism>
<sequence length="122" mass="13195">MPALLAAAVSALMTFILKIVEWLVAKYALYVTARLATSLAWVTFYIALLVALAATFSAILSAIEVALPGDLAQGMAMVKPANFEACVAAIYGSKIAMWIFQQKKQLIDWERMTGGQFGGYGR</sequence>
<evidence type="ECO:0000313" key="7">
    <source>
        <dbReference type="EMBL" id="MFC3282843.1"/>
    </source>
</evidence>
<dbReference type="Proteomes" id="UP001595579">
    <property type="component" value="Unassembled WGS sequence"/>
</dbReference>
<dbReference type="RefSeq" id="WP_386771915.1">
    <property type="nucleotide sequence ID" value="NZ_JBHRUG010000009.1"/>
</dbReference>